<dbReference type="AlphaFoldDB" id="A0A518JQ70"/>
<keyword evidence="3" id="KW-1185">Reference proteome</keyword>
<dbReference type="KEGG" id="rcf:Poly24_13850"/>
<feature type="transmembrane region" description="Helical" evidence="1">
    <location>
        <begin position="77"/>
        <end position="110"/>
    </location>
</feature>
<sequence length="134" mass="14569">MAITRKAQRRVDQLLGVPTTRPVLAIAAFLAPFALTAVGTWLDFNHFLVVVPCAAAGIASTLLCIQLLGGNSIHPKWVLLAGLCYAVYAGQNWYIFASLTAGVLLCLAAIDRYVGYFTPLFGQSSNRHRVFPKF</sequence>
<feature type="transmembrane region" description="Helical" evidence="1">
    <location>
        <begin position="47"/>
        <end position="65"/>
    </location>
</feature>
<gene>
    <name evidence="2" type="ORF">Poly24_13850</name>
</gene>
<evidence type="ECO:0000313" key="2">
    <source>
        <dbReference type="EMBL" id="QDV67683.1"/>
    </source>
</evidence>
<keyword evidence="1" id="KW-1133">Transmembrane helix</keyword>
<reference evidence="2 3" key="1">
    <citation type="submission" date="2019-02" db="EMBL/GenBank/DDBJ databases">
        <title>Deep-cultivation of Planctomycetes and their phenomic and genomic characterization uncovers novel biology.</title>
        <authorList>
            <person name="Wiegand S."/>
            <person name="Jogler M."/>
            <person name="Boedeker C."/>
            <person name="Pinto D."/>
            <person name="Vollmers J."/>
            <person name="Rivas-Marin E."/>
            <person name="Kohn T."/>
            <person name="Peeters S.H."/>
            <person name="Heuer A."/>
            <person name="Rast P."/>
            <person name="Oberbeckmann S."/>
            <person name="Bunk B."/>
            <person name="Jeske O."/>
            <person name="Meyerdierks A."/>
            <person name="Storesund J.E."/>
            <person name="Kallscheuer N."/>
            <person name="Luecker S."/>
            <person name="Lage O.M."/>
            <person name="Pohl T."/>
            <person name="Merkel B.J."/>
            <person name="Hornburger P."/>
            <person name="Mueller R.-W."/>
            <person name="Bruemmer F."/>
            <person name="Labrenz M."/>
            <person name="Spormann A.M."/>
            <person name="Op den Camp H."/>
            <person name="Overmann J."/>
            <person name="Amann R."/>
            <person name="Jetten M.S.M."/>
            <person name="Mascher T."/>
            <person name="Medema M.H."/>
            <person name="Devos D.P."/>
            <person name="Kaster A.-K."/>
            <person name="Ovreas L."/>
            <person name="Rohde M."/>
            <person name="Galperin M.Y."/>
            <person name="Jogler C."/>
        </authorList>
    </citation>
    <scope>NUCLEOTIDE SEQUENCE [LARGE SCALE GENOMIC DNA]</scope>
    <source>
        <strain evidence="2 3">Poly24</strain>
    </source>
</reference>
<proteinExistence type="predicted"/>
<dbReference type="EMBL" id="CP036348">
    <property type="protein sequence ID" value="QDV67683.1"/>
    <property type="molecule type" value="Genomic_DNA"/>
</dbReference>
<evidence type="ECO:0000256" key="1">
    <source>
        <dbReference type="SAM" id="Phobius"/>
    </source>
</evidence>
<accession>A0A518JQ70</accession>
<organism evidence="2 3">
    <name type="scientific">Rosistilla carotiformis</name>
    <dbReference type="NCBI Taxonomy" id="2528017"/>
    <lineage>
        <taxon>Bacteria</taxon>
        <taxon>Pseudomonadati</taxon>
        <taxon>Planctomycetota</taxon>
        <taxon>Planctomycetia</taxon>
        <taxon>Pirellulales</taxon>
        <taxon>Pirellulaceae</taxon>
        <taxon>Rosistilla</taxon>
    </lineage>
</organism>
<evidence type="ECO:0000313" key="3">
    <source>
        <dbReference type="Proteomes" id="UP000315082"/>
    </source>
</evidence>
<dbReference type="Proteomes" id="UP000315082">
    <property type="component" value="Chromosome"/>
</dbReference>
<feature type="transmembrane region" description="Helical" evidence="1">
    <location>
        <begin position="21"/>
        <end position="41"/>
    </location>
</feature>
<keyword evidence="1" id="KW-0472">Membrane</keyword>
<protein>
    <submittedName>
        <fullName evidence="2">Uncharacterized protein</fullName>
    </submittedName>
</protein>
<name>A0A518JQ70_9BACT</name>
<keyword evidence="1" id="KW-0812">Transmembrane</keyword>